<accession>A0A1F7U4M1</accession>
<name>A0A1F7U4M1_9BACT</name>
<dbReference type="EMBL" id="MGEA01000067">
    <property type="protein sequence ID" value="OGL73182.1"/>
    <property type="molecule type" value="Genomic_DNA"/>
</dbReference>
<dbReference type="AlphaFoldDB" id="A0A1F7U4M1"/>
<comment type="caution">
    <text evidence="1">The sequence shown here is derived from an EMBL/GenBank/DDBJ whole genome shotgun (WGS) entry which is preliminary data.</text>
</comment>
<sequence length="61" mass="7048">MTIEQRVIHFVLANVFHIRYGAGLQTLEQNLFIRIIINDIEFQTHADIAVLTTIDKMSYAT</sequence>
<organism evidence="1 2">
    <name type="scientific">Candidatus Uhrbacteria bacterium RIFCSPHIGHO2_02_FULL_60_10</name>
    <dbReference type="NCBI Taxonomy" id="1802392"/>
    <lineage>
        <taxon>Bacteria</taxon>
        <taxon>Candidatus Uhriibacteriota</taxon>
    </lineage>
</organism>
<proteinExistence type="predicted"/>
<dbReference type="Proteomes" id="UP000177088">
    <property type="component" value="Unassembled WGS sequence"/>
</dbReference>
<gene>
    <name evidence="1" type="ORF">A3C96_01655</name>
</gene>
<protein>
    <submittedName>
        <fullName evidence="1">Uncharacterized protein</fullName>
    </submittedName>
</protein>
<evidence type="ECO:0000313" key="1">
    <source>
        <dbReference type="EMBL" id="OGL73182.1"/>
    </source>
</evidence>
<reference evidence="1 2" key="1">
    <citation type="journal article" date="2016" name="Nat. Commun.">
        <title>Thousands of microbial genomes shed light on interconnected biogeochemical processes in an aquifer system.</title>
        <authorList>
            <person name="Anantharaman K."/>
            <person name="Brown C.T."/>
            <person name="Hug L.A."/>
            <person name="Sharon I."/>
            <person name="Castelle C.J."/>
            <person name="Probst A.J."/>
            <person name="Thomas B.C."/>
            <person name="Singh A."/>
            <person name="Wilkins M.J."/>
            <person name="Karaoz U."/>
            <person name="Brodie E.L."/>
            <person name="Williams K.H."/>
            <person name="Hubbard S.S."/>
            <person name="Banfield J.F."/>
        </authorList>
    </citation>
    <scope>NUCLEOTIDE SEQUENCE [LARGE SCALE GENOMIC DNA]</scope>
</reference>
<evidence type="ECO:0000313" key="2">
    <source>
        <dbReference type="Proteomes" id="UP000177088"/>
    </source>
</evidence>